<name>A0A834Y8B2_TETSI</name>
<evidence type="ECO:0000256" key="2">
    <source>
        <dbReference type="ARBA" id="ARBA00009610"/>
    </source>
</evidence>
<dbReference type="UniPathway" id="UPA00196"/>
<comment type="caution">
    <text evidence="5">The sequence shown here is derived from an EMBL/GenBank/DDBJ whole genome shotgun (WGS) entry which is preliminary data.</text>
</comment>
<dbReference type="InterPro" id="IPR044215">
    <property type="entry name" value="PIG-H"/>
</dbReference>
<keyword evidence="6" id="KW-1185">Reference proteome</keyword>
<feature type="transmembrane region" description="Helical" evidence="3">
    <location>
        <begin position="39"/>
        <end position="58"/>
    </location>
</feature>
<dbReference type="Proteomes" id="UP000655225">
    <property type="component" value="Unassembled WGS sequence"/>
</dbReference>
<organism evidence="5 6">
    <name type="scientific">Tetracentron sinense</name>
    <name type="common">Spur-leaf</name>
    <dbReference type="NCBI Taxonomy" id="13715"/>
    <lineage>
        <taxon>Eukaryota</taxon>
        <taxon>Viridiplantae</taxon>
        <taxon>Streptophyta</taxon>
        <taxon>Embryophyta</taxon>
        <taxon>Tracheophyta</taxon>
        <taxon>Spermatophyta</taxon>
        <taxon>Magnoliopsida</taxon>
        <taxon>Trochodendrales</taxon>
        <taxon>Trochodendraceae</taxon>
        <taxon>Tetracentron</taxon>
    </lineage>
</organism>
<evidence type="ECO:0000256" key="3">
    <source>
        <dbReference type="SAM" id="Phobius"/>
    </source>
</evidence>
<keyword evidence="3" id="KW-0472">Membrane</keyword>
<proteinExistence type="inferred from homology"/>
<protein>
    <recommendedName>
        <fullName evidence="4">Phosphatidylinositol N-acetylglucosaminyltransferase subunit H conserved domain-containing protein</fullName>
    </recommendedName>
</protein>
<accession>A0A834Y8B2</accession>
<comment type="similarity">
    <text evidence="2">Belongs to the PIGH family.</text>
</comment>
<feature type="transmembrane region" description="Helical" evidence="3">
    <location>
        <begin position="178"/>
        <end position="196"/>
    </location>
</feature>
<dbReference type="PANTHER" id="PTHR15231:SF1">
    <property type="entry name" value="PHOSPHATIDYLINOSITOL N-ACETYLGLUCOSAMINYLTRANSFERASE SUBUNIT H"/>
    <property type="match status" value="1"/>
</dbReference>
<dbReference type="OrthoDB" id="6256716at2759"/>
<dbReference type="EMBL" id="JABCRI010000024">
    <property type="protein sequence ID" value="KAF8377453.1"/>
    <property type="molecule type" value="Genomic_DNA"/>
</dbReference>
<dbReference type="GO" id="GO:0006506">
    <property type="term" value="P:GPI anchor biosynthetic process"/>
    <property type="evidence" value="ECO:0007669"/>
    <property type="project" value="UniProtKB-UniPathway"/>
</dbReference>
<dbReference type="InterPro" id="IPR019328">
    <property type="entry name" value="PIGH-H_dom"/>
</dbReference>
<comment type="pathway">
    <text evidence="1">Glycolipid biosynthesis; glycosylphosphatidylinositol-anchor biosynthesis.</text>
</comment>
<evidence type="ECO:0000259" key="4">
    <source>
        <dbReference type="Pfam" id="PF10181"/>
    </source>
</evidence>
<feature type="transmembrane region" description="Helical" evidence="3">
    <location>
        <begin position="247"/>
        <end position="268"/>
    </location>
</feature>
<gene>
    <name evidence="5" type="ORF">HHK36_030830</name>
</gene>
<evidence type="ECO:0000313" key="5">
    <source>
        <dbReference type="EMBL" id="KAF8377453.1"/>
    </source>
</evidence>
<feature type="domain" description="Phosphatidylinositol N-acetylglucosaminyltransferase subunit H conserved" evidence="4">
    <location>
        <begin position="114"/>
        <end position="177"/>
    </location>
</feature>
<dbReference type="OMA" id="FRICKIR"/>
<dbReference type="PANTHER" id="PTHR15231">
    <property type="entry name" value="PHOSPHATIDYLINOSITOL N-ACETYLGLUCOSAMINYLTRANSFERASE SUBUNIT H"/>
    <property type="match status" value="1"/>
</dbReference>
<dbReference type="AlphaFoldDB" id="A0A834Y8B2"/>
<dbReference type="Pfam" id="PF10181">
    <property type="entry name" value="PIG-H"/>
    <property type="match status" value="1"/>
</dbReference>
<keyword evidence="3" id="KW-0812">Transmembrane</keyword>
<sequence length="296" mass="33775">MADVRLTSARYTYVHNDHKDPFLAIDTHHIAVRKSIAKIFLIYLSILLLLTNTFYVLLETSSTIFLWSILLGAFLVKSLHWKPVERDSLDATDLFRESILMVLSFYFVFEYTESVVVMPAFGVQLETPYGSGRIIRRFVPIGKILKPVLNECVTPVTCYWSLALIIHGEEELMLVFKVKFNSCGILGIGLILSLSVRFEERKDPKESIFLLAVESLFDCPRDMSEPGHPNRIEWDDSSSFRICKIRILNKCHSAVLLILVSLLAHFIVQELRPPVKMLVPIWKALCAATDSKEAQI</sequence>
<evidence type="ECO:0000256" key="1">
    <source>
        <dbReference type="ARBA" id="ARBA00004687"/>
    </source>
</evidence>
<keyword evidence="3" id="KW-1133">Transmembrane helix</keyword>
<reference evidence="5 6" key="1">
    <citation type="submission" date="2020-04" db="EMBL/GenBank/DDBJ databases">
        <title>Plant Genome Project.</title>
        <authorList>
            <person name="Zhang R.-G."/>
        </authorList>
    </citation>
    <scope>NUCLEOTIDE SEQUENCE [LARGE SCALE GENOMIC DNA]</scope>
    <source>
        <strain evidence="5">YNK0</strain>
        <tissue evidence="5">Leaf</tissue>
    </source>
</reference>
<feature type="transmembrane region" description="Helical" evidence="3">
    <location>
        <begin position="64"/>
        <end position="81"/>
    </location>
</feature>
<evidence type="ECO:0000313" key="6">
    <source>
        <dbReference type="Proteomes" id="UP000655225"/>
    </source>
</evidence>
<dbReference type="GO" id="GO:0000506">
    <property type="term" value="C:glycosylphosphatidylinositol-N-acetylglucosaminyltransferase (GPI-GnT) complex"/>
    <property type="evidence" value="ECO:0007669"/>
    <property type="project" value="InterPro"/>
</dbReference>